<dbReference type="AlphaFoldDB" id="A0A9Q0JJM2"/>
<dbReference type="GO" id="GO:0016020">
    <property type="term" value="C:membrane"/>
    <property type="evidence" value="ECO:0007669"/>
    <property type="project" value="UniProtKB-SubCell"/>
</dbReference>
<evidence type="ECO:0000256" key="1">
    <source>
        <dbReference type="ARBA" id="ARBA00004370"/>
    </source>
</evidence>
<evidence type="ECO:0000313" key="7">
    <source>
        <dbReference type="EMBL" id="KAJ4845071.1"/>
    </source>
</evidence>
<dbReference type="Gene3D" id="3.80.10.10">
    <property type="entry name" value="Ribonuclease Inhibitor"/>
    <property type="match status" value="1"/>
</dbReference>
<evidence type="ECO:0000256" key="4">
    <source>
        <dbReference type="ARBA" id="ARBA00022737"/>
    </source>
</evidence>
<dbReference type="InterPro" id="IPR051809">
    <property type="entry name" value="Plant_receptor-like_S/T_kinase"/>
</dbReference>
<sequence length="113" mass="12658">EFYNLTNLEELFLDITYIPESLLLHIGALSSLKILSLNRCKLSGTLPDDGWCELGKLEQLYLSKNELVGILPPCMRNLTSLLVMDLSSNQLTGNIASSPLVHLISLQYLSFFK</sequence>
<keyword evidence="2" id="KW-0433">Leucine-rich repeat</keyword>
<dbReference type="Proteomes" id="UP001141552">
    <property type="component" value="Unassembled WGS sequence"/>
</dbReference>
<evidence type="ECO:0000256" key="5">
    <source>
        <dbReference type="ARBA" id="ARBA00022989"/>
    </source>
</evidence>
<keyword evidence="5" id="KW-1133">Transmembrane helix</keyword>
<keyword evidence="8" id="KW-1185">Reference proteome</keyword>
<reference evidence="7" key="2">
    <citation type="journal article" date="2023" name="Plants (Basel)">
        <title>Annotation of the Turnera subulata (Passifloraceae) Draft Genome Reveals the S-Locus Evolved after the Divergence of Turneroideae from Passifloroideae in a Stepwise Manner.</title>
        <authorList>
            <person name="Henning P.M."/>
            <person name="Roalson E.H."/>
            <person name="Mir W."/>
            <person name="McCubbin A.G."/>
            <person name="Shore J.S."/>
        </authorList>
    </citation>
    <scope>NUCLEOTIDE SEQUENCE</scope>
    <source>
        <strain evidence="7">F60SS</strain>
    </source>
</reference>
<dbReference type="EMBL" id="JAKUCV010001784">
    <property type="protein sequence ID" value="KAJ4845071.1"/>
    <property type="molecule type" value="Genomic_DNA"/>
</dbReference>
<evidence type="ECO:0000313" key="8">
    <source>
        <dbReference type="Proteomes" id="UP001141552"/>
    </source>
</evidence>
<accession>A0A9Q0JJM2</accession>
<dbReference type="InterPro" id="IPR001611">
    <property type="entry name" value="Leu-rich_rpt"/>
</dbReference>
<keyword evidence="3" id="KW-0812">Transmembrane</keyword>
<evidence type="ECO:0000256" key="2">
    <source>
        <dbReference type="ARBA" id="ARBA00022614"/>
    </source>
</evidence>
<keyword evidence="6" id="KW-0472">Membrane</keyword>
<dbReference type="PANTHER" id="PTHR27008:SF497">
    <property type="entry name" value="OS11G0695000 PROTEIN"/>
    <property type="match status" value="1"/>
</dbReference>
<protein>
    <submittedName>
        <fullName evidence="7">Uncharacterized protein</fullName>
    </submittedName>
</protein>
<dbReference type="InterPro" id="IPR032675">
    <property type="entry name" value="LRR_dom_sf"/>
</dbReference>
<reference evidence="7" key="1">
    <citation type="submission" date="2022-02" db="EMBL/GenBank/DDBJ databases">
        <authorList>
            <person name="Henning P.M."/>
            <person name="McCubbin A.G."/>
            <person name="Shore J.S."/>
        </authorList>
    </citation>
    <scope>NUCLEOTIDE SEQUENCE</scope>
    <source>
        <strain evidence="7">F60SS</strain>
        <tissue evidence="7">Leaves</tissue>
    </source>
</reference>
<organism evidence="7 8">
    <name type="scientific">Turnera subulata</name>
    <dbReference type="NCBI Taxonomy" id="218843"/>
    <lineage>
        <taxon>Eukaryota</taxon>
        <taxon>Viridiplantae</taxon>
        <taxon>Streptophyta</taxon>
        <taxon>Embryophyta</taxon>
        <taxon>Tracheophyta</taxon>
        <taxon>Spermatophyta</taxon>
        <taxon>Magnoliopsida</taxon>
        <taxon>eudicotyledons</taxon>
        <taxon>Gunneridae</taxon>
        <taxon>Pentapetalae</taxon>
        <taxon>rosids</taxon>
        <taxon>fabids</taxon>
        <taxon>Malpighiales</taxon>
        <taxon>Passifloraceae</taxon>
        <taxon>Turnera</taxon>
    </lineage>
</organism>
<dbReference type="OrthoDB" id="1739648at2759"/>
<gene>
    <name evidence="7" type="ORF">Tsubulata_018288</name>
</gene>
<proteinExistence type="predicted"/>
<feature type="non-terminal residue" evidence="7">
    <location>
        <position position="113"/>
    </location>
</feature>
<name>A0A9Q0JJM2_9ROSI</name>
<evidence type="ECO:0000256" key="3">
    <source>
        <dbReference type="ARBA" id="ARBA00022692"/>
    </source>
</evidence>
<keyword evidence="4" id="KW-0677">Repeat</keyword>
<evidence type="ECO:0000256" key="6">
    <source>
        <dbReference type="ARBA" id="ARBA00023136"/>
    </source>
</evidence>
<dbReference type="Pfam" id="PF00560">
    <property type="entry name" value="LRR_1"/>
    <property type="match status" value="3"/>
</dbReference>
<comment type="subcellular location">
    <subcellularLocation>
        <location evidence="1">Membrane</location>
    </subcellularLocation>
</comment>
<comment type="caution">
    <text evidence="7">The sequence shown here is derived from an EMBL/GenBank/DDBJ whole genome shotgun (WGS) entry which is preliminary data.</text>
</comment>
<dbReference type="PANTHER" id="PTHR27008">
    <property type="entry name" value="OS04G0122200 PROTEIN"/>
    <property type="match status" value="1"/>
</dbReference>
<dbReference type="SUPFAM" id="SSF52058">
    <property type="entry name" value="L domain-like"/>
    <property type="match status" value="1"/>
</dbReference>